<gene>
    <name evidence="2" type="ORF">A3H78_00675</name>
</gene>
<dbReference type="Proteomes" id="UP000177418">
    <property type="component" value="Unassembled WGS sequence"/>
</dbReference>
<reference evidence="2 3" key="1">
    <citation type="journal article" date="2016" name="Nat. Commun.">
        <title>Thousands of microbial genomes shed light on interconnected biogeochemical processes in an aquifer system.</title>
        <authorList>
            <person name="Anantharaman K."/>
            <person name="Brown C.T."/>
            <person name="Hug L.A."/>
            <person name="Sharon I."/>
            <person name="Castelle C.J."/>
            <person name="Probst A.J."/>
            <person name="Thomas B.C."/>
            <person name="Singh A."/>
            <person name="Wilkins M.J."/>
            <person name="Karaoz U."/>
            <person name="Brodie E.L."/>
            <person name="Williams K.H."/>
            <person name="Hubbard S.S."/>
            <person name="Banfield J.F."/>
        </authorList>
    </citation>
    <scope>NUCLEOTIDE SEQUENCE [LARGE SCALE GENOMIC DNA]</scope>
</reference>
<evidence type="ECO:0000256" key="1">
    <source>
        <dbReference type="SAM" id="Phobius"/>
    </source>
</evidence>
<sequence length="143" mass="16469">MKQLTLKDLEIRLQAIYSRIPNLPLDIRSLIVDYGPYIVLFSGLLSLFSSGILKLYTLGLATMLSGGLIGINIFLRMIFNLVAGIILISDFKPLKSRQIRGWHTLFYLNLLLLFLSLINFDLFSLIMPIVGFYFLFQIKTYYH</sequence>
<proteinExistence type="predicted"/>
<feature type="transmembrane region" description="Helical" evidence="1">
    <location>
        <begin position="68"/>
        <end position="88"/>
    </location>
</feature>
<organism evidence="2 3">
    <name type="scientific">Candidatus Roizmanbacteria bacterium RIFCSPLOWO2_02_FULL_36_11</name>
    <dbReference type="NCBI Taxonomy" id="1802071"/>
    <lineage>
        <taxon>Bacteria</taxon>
        <taxon>Candidatus Roizmaniibacteriota</taxon>
    </lineage>
</organism>
<dbReference type="EMBL" id="MGAV01000012">
    <property type="protein sequence ID" value="OGK54974.1"/>
    <property type="molecule type" value="Genomic_DNA"/>
</dbReference>
<evidence type="ECO:0000313" key="3">
    <source>
        <dbReference type="Proteomes" id="UP000177418"/>
    </source>
</evidence>
<keyword evidence="1" id="KW-0472">Membrane</keyword>
<feature type="transmembrane region" description="Helical" evidence="1">
    <location>
        <begin position="34"/>
        <end position="56"/>
    </location>
</feature>
<feature type="transmembrane region" description="Helical" evidence="1">
    <location>
        <begin position="108"/>
        <end position="136"/>
    </location>
</feature>
<accession>A0A1F7JH92</accession>
<keyword evidence="1" id="KW-0812">Transmembrane</keyword>
<keyword evidence="1" id="KW-1133">Transmembrane helix</keyword>
<dbReference type="AlphaFoldDB" id="A0A1F7JH92"/>
<name>A0A1F7JH92_9BACT</name>
<protein>
    <submittedName>
        <fullName evidence="2">Uncharacterized protein</fullName>
    </submittedName>
</protein>
<comment type="caution">
    <text evidence="2">The sequence shown here is derived from an EMBL/GenBank/DDBJ whole genome shotgun (WGS) entry which is preliminary data.</text>
</comment>
<evidence type="ECO:0000313" key="2">
    <source>
        <dbReference type="EMBL" id="OGK54974.1"/>
    </source>
</evidence>